<feature type="transmembrane region" description="Helical" evidence="6">
    <location>
        <begin position="146"/>
        <end position="164"/>
    </location>
</feature>
<evidence type="ECO:0000256" key="6">
    <source>
        <dbReference type="SAM" id="Phobius"/>
    </source>
</evidence>
<accession>A0A090R9S1</accession>
<keyword evidence="3 6" id="KW-0812">Transmembrane</keyword>
<evidence type="ECO:0000313" key="7">
    <source>
        <dbReference type="EMBL" id="GAL04352.1"/>
    </source>
</evidence>
<comment type="subcellular location">
    <subcellularLocation>
        <location evidence="1">Endomembrane system</location>
        <topology evidence="1">Multi-pass membrane protein</topology>
    </subcellularLocation>
</comment>
<feature type="transmembrane region" description="Helical" evidence="6">
    <location>
        <begin position="48"/>
        <end position="70"/>
    </location>
</feature>
<evidence type="ECO:0000313" key="8">
    <source>
        <dbReference type="Proteomes" id="UP000029227"/>
    </source>
</evidence>
<feature type="transmembrane region" description="Helical" evidence="6">
    <location>
        <begin position="216"/>
        <end position="239"/>
    </location>
</feature>
<dbReference type="PANTHER" id="PTHR23501:SF191">
    <property type="entry name" value="VACUOLAR BASIC AMINO ACID TRANSPORTER 4"/>
    <property type="match status" value="1"/>
</dbReference>
<feature type="transmembrane region" description="Helical" evidence="6">
    <location>
        <begin position="176"/>
        <end position="195"/>
    </location>
</feature>
<feature type="transmembrane region" description="Helical" evidence="6">
    <location>
        <begin position="251"/>
        <end position="272"/>
    </location>
</feature>
<feature type="transmembrane region" description="Helical" evidence="6">
    <location>
        <begin position="313"/>
        <end position="334"/>
    </location>
</feature>
<name>A0A090R9S1_9GAMM</name>
<dbReference type="STRING" id="754436.JCM19237_1024"/>
<sequence>MAMQLIGFMIAPLLLRSVGNRRTLYAALGMVFLASLILITQHRVGWHLAAWMLNGLGASLLLISVNLIVLSACSYRAMTLMTGFTLTLSTCCRWGFTRGCWPISWSTHLADADRHTSLVCGSSRDLAWLYPPQDHPLPSVAKSSPWVYLLTGLGCSGIVFLLMRGSHYNWFDFPDFGRWALIALACLLFAGTIVWHHKQPDGTGTQHVVSHIKANVFLYNAFLAGFAVMASGALLNGFLGQVMHFNATNSGWVQAPAFLTMLIGMAISLLACNQQKVPADAMTPLGVLMILISVYLCSTLPSNASAETLLLPIGLRGFGVGLLNVSVTILVFAYFKPEQRPEGIALFYFIRTLGGLIGSAVFSRIIQVKSAQSMAEASRMLPTESAALHQLNSTSVRH</sequence>
<keyword evidence="4 6" id="KW-1133">Transmembrane helix</keyword>
<dbReference type="GO" id="GO:0012505">
    <property type="term" value="C:endomembrane system"/>
    <property type="evidence" value="ECO:0007669"/>
    <property type="project" value="UniProtKB-SubCell"/>
</dbReference>
<keyword evidence="2" id="KW-0813">Transport</keyword>
<dbReference type="GO" id="GO:0022857">
    <property type="term" value="F:transmembrane transporter activity"/>
    <property type="evidence" value="ECO:0007669"/>
    <property type="project" value="InterPro"/>
</dbReference>
<dbReference type="SUPFAM" id="SSF103473">
    <property type="entry name" value="MFS general substrate transporter"/>
    <property type="match status" value="1"/>
</dbReference>
<dbReference type="InterPro" id="IPR036259">
    <property type="entry name" value="MFS_trans_sf"/>
</dbReference>
<keyword evidence="5 6" id="KW-0472">Membrane</keyword>
<reference evidence="7 8" key="1">
    <citation type="journal article" date="2014" name="Genome Announc.">
        <title>Draft Genome Sequences of Two Vibrionaceae Species, Vibrio ponticus C121 and Photobacterium aphoticum C119, Isolated as Coral Reef Microbiota.</title>
        <authorList>
            <person name="Al-saari N."/>
            <person name="Meirelles P.M."/>
            <person name="Mino S."/>
            <person name="Suda W."/>
            <person name="Oshima K."/>
            <person name="Hattori M."/>
            <person name="Ohkuma M."/>
            <person name="Thompson F.L."/>
            <person name="Gomez-Gil B."/>
            <person name="Sawabe T."/>
            <person name="Sawabe T."/>
        </authorList>
    </citation>
    <scope>NUCLEOTIDE SEQUENCE [LARGE SCALE GENOMIC DNA]</scope>
    <source>
        <strain evidence="7 8">JCM 19237</strain>
    </source>
</reference>
<dbReference type="GO" id="GO:0005886">
    <property type="term" value="C:plasma membrane"/>
    <property type="evidence" value="ECO:0007669"/>
    <property type="project" value="TreeGrafter"/>
</dbReference>
<organism evidence="7 8">
    <name type="scientific">Photobacterium aphoticum</name>
    <dbReference type="NCBI Taxonomy" id="754436"/>
    <lineage>
        <taxon>Bacteria</taxon>
        <taxon>Pseudomonadati</taxon>
        <taxon>Pseudomonadota</taxon>
        <taxon>Gammaproteobacteria</taxon>
        <taxon>Vibrionales</taxon>
        <taxon>Vibrionaceae</taxon>
        <taxon>Photobacterium</taxon>
    </lineage>
</organism>
<evidence type="ECO:0000256" key="1">
    <source>
        <dbReference type="ARBA" id="ARBA00004127"/>
    </source>
</evidence>
<dbReference type="Proteomes" id="UP000029227">
    <property type="component" value="Unassembled WGS sequence"/>
</dbReference>
<feature type="transmembrane region" description="Helical" evidence="6">
    <location>
        <begin position="23"/>
        <end position="42"/>
    </location>
</feature>
<dbReference type="Gene3D" id="1.20.1250.20">
    <property type="entry name" value="MFS general substrate transporter like domains"/>
    <property type="match status" value="1"/>
</dbReference>
<feature type="transmembrane region" description="Helical" evidence="6">
    <location>
        <begin position="346"/>
        <end position="366"/>
    </location>
</feature>
<dbReference type="InterPro" id="IPR011701">
    <property type="entry name" value="MFS"/>
</dbReference>
<dbReference type="EMBL" id="BBMN01000004">
    <property type="protein sequence ID" value="GAL04352.1"/>
    <property type="molecule type" value="Genomic_DNA"/>
</dbReference>
<evidence type="ECO:0000256" key="3">
    <source>
        <dbReference type="ARBA" id="ARBA00022692"/>
    </source>
</evidence>
<dbReference type="Pfam" id="PF07690">
    <property type="entry name" value="MFS_1"/>
    <property type="match status" value="1"/>
</dbReference>
<evidence type="ECO:0000256" key="5">
    <source>
        <dbReference type="ARBA" id="ARBA00023136"/>
    </source>
</evidence>
<gene>
    <name evidence="7" type="ORF">JCM19237_1024</name>
</gene>
<dbReference type="AlphaFoldDB" id="A0A090R9S1"/>
<feature type="transmembrane region" description="Helical" evidence="6">
    <location>
        <begin position="284"/>
        <end position="301"/>
    </location>
</feature>
<evidence type="ECO:0000256" key="4">
    <source>
        <dbReference type="ARBA" id="ARBA00022989"/>
    </source>
</evidence>
<proteinExistence type="predicted"/>
<comment type="caution">
    <text evidence="7">The sequence shown here is derived from an EMBL/GenBank/DDBJ whole genome shotgun (WGS) entry which is preliminary data.</text>
</comment>
<dbReference type="eggNOG" id="COG0477">
    <property type="taxonomic scope" value="Bacteria"/>
</dbReference>
<protein>
    <submittedName>
        <fullName evidence="7">Multidrug resistance protein B</fullName>
    </submittedName>
</protein>
<dbReference type="PANTHER" id="PTHR23501">
    <property type="entry name" value="MAJOR FACILITATOR SUPERFAMILY"/>
    <property type="match status" value="1"/>
</dbReference>
<evidence type="ECO:0000256" key="2">
    <source>
        <dbReference type="ARBA" id="ARBA00022448"/>
    </source>
</evidence>